<sequence length="1790" mass="211179">MFEAALIAAAECRIDDLTLLFNDPELRRYWKLILNSVPETLHIDHYKHIIPKPKNVQIGDNYEDDHLFNDEDNVFHDSIESITQWSIERCFHIAKNTLNIRDFALPFLTFIIKHLGFEIANQSIMLNNLQEKYLVFHFDSVIVLYSFYSILEQYCIAFERNIKLCKKMLDPIKFILDSPINRFKLVIEQFLDSSYSELSNLFSSLFGSCYCISYLNSLYDKKLSKDNFESTKILRCQPLVQKYCYSGYFQQFYYKNANFIYKCENDLKSSLYFNAHVPLEESVINYLFDEKDYITIDLFCKISKILVKNSKLTNNLTNRFIACPIRVIQFILLCINGRDSPLLNVNALEIQDYIDEVYECTPKSSIIIKYLKKDLIIQKLNSSILKIDNSIIASDYICCPFCKHLSVLYQGSQSIQSFRNWLNNIFFSIESIEKHQLFIDIYRELPIKFICGITIHDIYKVLYNPINAECFLINLINKLPTFYTTDLLNTVISIYNLITDSIRLPSYPLGSLLNLIFYLLEKLMIVENLNIEIFIGDIVKQIKQYITSMNESEFMDLFLQLFNRIYYEYLEPPLYNFTIVVNNLYKEIVLNNKTLDFKFKLICEHIFISNIIHELVKYTPNETEIYPIFRASSKIEFEKLICPNSCNGFEFSYYHPNSIISENNKEKILIDIFLSNPSLTIINKHFLILDKLKFVIRKFLCINEDNLIWKKITKLQIAALIIYGSQNLAIEILFNAISKEEYIDEEAIKISFYLIKNSKFFNGISNENSNLLNIIEKIILSNSPLHFLSLYLNYKSTPTYDKNIIFNEEKIQSNLEKCFTSNYYYTVKDSNYGITIFDLFFTNRFIKSDLRYPNLVFNNFNKYDLLIYCSADLLFNNGYKSKLIINSANVDQRAKILICISLISILSIKNVLPRSLSSIKSLLSIISTIRSYIQIIHKIRALISTKVNVSKLLEYEEKVPIYLTKFNTDFSLKRWKMFLDILPFSDIVPLLHQVEQIYTRNNSCKKTNLFSYLEIYYLIENLIPNYEYKMPVISEHHIKVFLNHPMYCYKTLLHIYTKSLEQEGIRHVVVIIHMLVLKFLTIKFDKTKINDISLLVENDQFRKFTKLIKLFPKHKALIIKKIITKEKSIVNLLNFSRIWNNYWLVLKFLKSVNQNLISIFSFEILNYIFLKNERFPIKTHKSLILSDGTCISHILNDLLKNLSKNAEYTINFVEKLQNNRHKLDIITLIINHLSKDSQYDEEKKKLFVYLNNLLLTIKIIMYLPNFENIDGLQITTYNQILKFILDLFMDQNDYRINILIVNILRPLKINFFELLIEAIMLYLNQLIESCKNISTKFFDFIELIFKKKDSNIFSNLDGNFCDFLYKLYNGVLYNMESINFSVIFSIELVSRKLFNITLLNNLTKKLITNINNLMAKVNIQNNFSSLYECLNGISNLTFDKYCSKKFNHIICEILYLLLQYTYLLDKVKISVFDENMQIRNSDSDKPLLECIISHKKTISEFALNMLSSILSISDERHFFKYWFVFGETLMESYDQVIFFERNKKKLFIGLNSSFKKHILNSITSARMKEILASKYYKPYFYSTLELICCLNIILNSASYLFLGTRLFSNLIFPILMNTKSEKENSSILIGKSICNVLNIKYHDNEELKIIGVFLRTLLIYKKKLINYLIPQLFALKLQNIVSEMVASESHILRYSCISGKYTFKILSKMFDKFYYTNFDSIRFEIENEISSSNMQNYLNPTNINLLDSTDMNFFSESMYQKLLAKFYTFLFGREHHFLEFKLVEGKINII</sequence>
<accession>A0A2P4Z2V0</accession>
<evidence type="ECO:0000313" key="1">
    <source>
        <dbReference type="EMBL" id="POM84336.1"/>
    </source>
</evidence>
<reference evidence="1 2" key="1">
    <citation type="submission" date="2014-04" db="EMBL/GenBank/DDBJ databases">
        <title>Comparative Genomics of Cryptosporidium Species.</title>
        <authorList>
            <person name="Silva J.C."/>
            <person name="Su Q."/>
            <person name="Chalmers R."/>
            <person name="Chibucos M.C."/>
            <person name="Elwin K."/>
            <person name="Godinez A."/>
            <person name="Guo F."/>
            <person name="Huynh K."/>
            <person name="Orvis J."/>
            <person name="Ott S."/>
            <person name="Sadzewicz L."/>
            <person name="Sengamalay N."/>
            <person name="Shetty A."/>
            <person name="Sun M."/>
            <person name="Tallon L."/>
            <person name="Xiao L."/>
            <person name="Zhang H."/>
            <person name="Fraser C.M."/>
            <person name="Zhu G."/>
            <person name="Kissinger J."/>
            <person name="Widmer G."/>
        </authorList>
    </citation>
    <scope>NUCLEOTIDE SEQUENCE [LARGE SCALE GENOMIC DNA]</scope>
    <source>
        <strain evidence="1 2">UKMEL1</strain>
    </source>
</reference>
<protein>
    <submittedName>
        <fullName evidence="1">Uncharacterized protein</fullName>
    </submittedName>
</protein>
<name>A0A2P4Z2V0_9CRYT</name>
<gene>
    <name evidence="1" type="ORF">CmeUKMEL1_11885</name>
</gene>
<dbReference type="OrthoDB" id="341415at2759"/>
<comment type="caution">
    <text evidence="1">The sequence shown here is derived from an EMBL/GenBank/DDBJ whole genome shotgun (WGS) entry which is preliminary data.</text>
</comment>
<organism evidence="1 2">
    <name type="scientific">Cryptosporidium meleagridis</name>
    <dbReference type="NCBI Taxonomy" id="93969"/>
    <lineage>
        <taxon>Eukaryota</taxon>
        <taxon>Sar</taxon>
        <taxon>Alveolata</taxon>
        <taxon>Apicomplexa</taxon>
        <taxon>Conoidasida</taxon>
        <taxon>Coccidia</taxon>
        <taxon>Eucoccidiorida</taxon>
        <taxon>Eimeriorina</taxon>
        <taxon>Cryptosporidiidae</taxon>
        <taxon>Cryptosporidium</taxon>
    </lineage>
</organism>
<dbReference type="EMBL" id="JIBK01000041">
    <property type="protein sequence ID" value="POM84336.1"/>
    <property type="molecule type" value="Genomic_DNA"/>
</dbReference>
<dbReference type="Proteomes" id="UP000236928">
    <property type="component" value="Unassembled WGS sequence"/>
</dbReference>
<keyword evidence="2" id="KW-1185">Reference proteome</keyword>
<evidence type="ECO:0000313" key="2">
    <source>
        <dbReference type="Proteomes" id="UP000236928"/>
    </source>
</evidence>
<proteinExistence type="predicted"/>
<dbReference type="VEuPathDB" id="CryptoDB:CmeUKMEL1_11885"/>